<feature type="region of interest" description="Disordered" evidence="1">
    <location>
        <begin position="94"/>
        <end position="122"/>
    </location>
</feature>
<feature type="region of interest" description="Disordered" evidence="1">
    <location>
        <begin position="1"/>
        <end position="20"/>
    </location>
</feature>
<dbReference type="EMBL" id="MZNU01000443">
    <property type="protein sequence ID" value="OWO97393.1"/>
    <property type="molecule type" value="Genomic_DNA"/>
</dbReference>
<evidence type="ECO:0000313" key="3">
    <source>
        <dbReference type="Proteomes" id="UP000242519"/>
    </source>
</evidence>
<accession>A0A218YRV6</accession>
<proteinExistence type="predicted"/>
<name>A0A218YRV6_9HELO</name>
<protein>
    <submittedName>
        <fullName evidence="2">Uncharacterized protein</fullName>
    </submittedName>
</protein>
<gene>
    <name evidence="2" type="ORF">B2J93_3093</name>
</gene>
<dbReference type="AlphaFoldDB" id="A0A218YRV6"/>
<evidence type="ECO:0000256" key="1">
    <source>
        <dbReference type="SAM" id="MobiDB-lite"/>
    </source>
</evidence>
<evidence type="ECO:0000313" key="2">
    <source>
        <dbReference type="EMBL" id="OWO97393.1"/>
    </source>
</evidence>
<reference evidence="2 3" key="1">
    <citation type="submission" date="2017-04" db="EMBL/GenBank/DDBJ databases">
        <title>Draft genome sequence of Marssonina coronaria NL1: causal agent of apple blotch.</title>
        <authorList>
            <person name="Cheng Q."/>
        </authorList>
    </citation>
    <scope>NUCLEOTIDE SEQUENCE [LARGE SCALE GENOMIC DNA]</scope>
    <source>
        <strain evidence="2 3">NL1</strain>
    </source>
</reference>
<dbReference type="InParanoid" id="A0A218YRV6"/>
<comment type="caution">
    <text evidence="2">The sequence shown here is derived from an EMBL/GenBank/DDBJ whole genome shotgun (WGS) entry which is preliminary data.</text>
</comment>
<sequence>MAEDSGGTSEPERADFGLSYVRPHGTGKSCLLAHPVLPCPRWNQREEEAFEAKERKNEEARERKTESCNGAGLRAGPKATGALGGSYMVQLQAPSAPATTRAERSGLASQDSPTKGVSVGAARDRLALPAPGCVSRADARGDGGSRLSVIPLVDGGGPEDEEKNILAPAECRAGWAQERDLLLSLRKHRFSSRDRVAVEVREWLEVDLS</sequence>
<feature type="region of interest" description="Disordered" evidence="1">
    <location>
        <begin position="47"/>
        <end position="79"/>
    </location>
</feature>
<keyword evidence="3" id="KW-1185">Reference proteome</keyword>
<organism evidence="2 3">
    <name type="scientific">Diplocarpon coronariae</name>
    <dbReference type="NCBI Taxonomy" id="2795749"/>
    <lineage>
        <taxon>Eukaryota</taxon>
        <taxon>Fungi</taxon>
        <taxon>Dikarya</taxon>
        <taxon>Ascomycota</taxon>
        <taxon>Pezizomycotina</taxon>
        <taxon>Leotiomycetes</taxon>
        <taxon>Helotiales</taxon>
        <taxon>Drepanopezizaceae</taxon>
        <taxon>Diplocarpon</taxon>
    </lineage>
</organism>
<feature type="compositionally biased region" description="Basic and acidic residues" evidence="1">
    <location>
        <begin position="47"/>
        <end position="66"/>
    </location>
</feature>
<dbReference type="Proteomes" id="UP000242519">
    <property type="component" value="Unassembled WGS sequence"/>
</dbReference>